<accession>Q14VZ2</accession>
<name>Q14VZ2_9VIRU</name>
<reference evidence="1 2" key="1">
    <citation type="journal article" date="2006" name="J. Gen. Virol.">
        <title>Genome sequences of two frog herpesviruses.</title>
        <authorList>
            <person name="Davison A.J."/>
            <person name="Cunningham C."/>
            <person name="Sauerbier W."/>
            <person name="McKinnell R.G."/>
        </authorList>
    </citation>
    <scope>NUCLEOTIDE SEQUENCE [LARGE SCALE GENOMIC DNA]</scope>
    <source>
        <strain evidence="1">ATCC VR-568</strain>
    </source>
</reference>
<sequence>MHRSFFSHQRPYFTSFEVSNVGEIQVALDFSALANLPATNTVLLLKKLTSNLKTLLPHTSPSLNVCLFNLADFVDQWNSTVDGFEDYLAQQNLPVQLGADQAQFYAHGWLTKVLLKPSVQCEDGLQQNAAWSMLHSNIKDGKHASKFINSKGLCLGTRDEGITHTVTVLIHPTERHKYVENPKLPIQKFADSVGGLFLVSYPSQSRFAEDSGYQLTRWELLQCASLKDVYRWLNGLKTVPVNWNASVLVFGQVNTETTDLVHRYPRWEYFRRQWEVEGAKAKDDYSYNKDYEPPARTHLRRLRPLW</sequence>
<evidence type="ECO:0000313" key="1">
    <source>
        <dbReference type="EMBL" id="ABG25647.1"/>
    </source>
</evidence>
<keyword evidence="2" id="KW-1185">Reference proteome</keyword>
<protein>
    <submittedName>
        <fullName evidence="1">ORF114</fullName>
    </submittedName>
</protein>
<organism evidence="1 2">
    <name type="scientific">Ranid herpesvirus 2</name>
    <dbReference type="NCBI Taxonomy" id="389214"/>
    <lineage>
        <taxon>Viruses</taxon>
        <taxon>Duplodnaviria</taxon>
        <taxon>Heunggongvirae</taxon>
        <taxon>Peploviricota</taxon>
        <taxon>Herviviricetes</taxon>
        <taxon>Herpesvirales</taxon>
        <taxon>Alloherpesviridae</taxon>
        <taxon>Batravirus</taxon>
        <taxon>Batravirus ranidallo2</taxon>
    </lineage>
</organism>
<dbReference type="Proteomes" id="UP000120576">
    <property type="component" value="Genome"/>
</dbReference>
<dbReference type="KEGG" id="vg:5179376"/>
<dbReference type="RefSeq" id="YP_656622.1">
    <property type="nucleotide sequence ID" value="NC_008210.1"/>
</dbReference>
<evidence type="ECO:0000313" key="2">
    <source>
        <dbReference type="Proteomes" id="UP000120576"/>
    </source>
</evidence>
<dbReference type="GeneID" id="5179376"/>
<dbReference type="EMBL" id="DQ665652">
    <property type="protein sequence ID" value="ABG25647.1"/>
    <property type="molecule type" value="Genomic_DNA"/>
</dbReference>
<proteinExistence type="predicted"/>